<feature type="domain" description="Type II secretion system protein GspF" evidence="9">
    <location>
        <begin position="275"/>
        <end position="393"/>
    </location>
</feature>
<proteinExistence type="inferred from homology"/>
<dbReference type="RefSeq" id="WP_145268840.1">
    <property type="nucleotide sequence ID" value="NZ_CP036272.1"/>
</dbReference>
<dbReference type="InterPro" id="IPR042094">
    <property type="entry name" value="T2SS_GspF_sf"/>
</dbReference>
<dbReference type="PRINTS" id="PR00812">
    <property type="entry name" value="BCTERIALGSPF"/>
</dbReference>
<dbReference type="GO" id="GO:0005886">
    <property type="term" value="C:plasma membrane"/>
    <property type="evidence" value="ECO:0007669"/>
    <property type="project" value="UniProtKB-SubCell"/>
</dbReference>
<keyword evidence="5 8" id="KW-0812">Transmembrane</keyword>
<keyword evidence="7 8" id="KW-0472">Membrane</keyword>
<feature type="transmembrane region" description="Helical" evidence="8">
    <location>
        <begin position="163"/>
        <end position="186"/>
    </location>
</feature>
<evidence type="ECO:0000256" key="3">
    <source>
        <dbReference type="ARBA" id="ARBA00022475"/>
    </source>
</evidence>
<evidence type="ECO:0000256" key="2">
    <source>
        <dbReference type="ARBA" id="ARBA00005745"/>
    </source>
</evidence>
<dbReference type="FunFam" id="1.20.81.30:FF:000001">
    <property type="entry name" value="Type II secretion system protein F"/>
    <property type="match status" value="1"/>
</dbReference>
<evidence type="ECO:0000256" key="7">
    <source>
        <dbReference type="ARBA" id="ARBA00023136"/>
    </source>
</evidence>
<evidence type="ECO:0000256" key="1">
    <source>
        <dbReference type="ARBA" id="ARBA00004429"/>
    </source>
</evidence>
<protein>
    <submittedName>
        <fullName evidence="10">Type II secretion system protein F</fullName>
    </submittedName>
</protein>
<evidence type="ECO:0000313" key="10">
    <source>
        <dbReference type="EMBL" id="QDT57997.1"/>
    </source>
</evidence>
<organism evidence="10 11">
    <name type="scientific">Stieleria bergensis</name>
    <dbReference type="NCBI Taxonomy" id="2528025"/>
    <lineage>
        <taxon>Bacteria</taxon>
        <taxon>Pseudomonadati</taxon>
        <taxon>Planctomycetota</taxon>
        <taxon>Planctomycetia</taxon>
        <taxon>Pirellulales</taxon>
        <taxon>Pirellulaceae</taxon>
        <taxon>Stieleria</taxon>
    </lineage>
</organism>
<evidence type="ECO:0000256" key="8">
    <source>
        <dbReference type="SAM" id="Phobius"/>
    </source>
</evidence>
<evidence type="ECO:0000256" key="6">
    <source>
        <dbReference type="ARBA" id="ARBA00022989"/>
    </source>
</evidence>
<accession>A0A517SPE2</accession>
<dbReference type="Pfam" id="PF00482">
    <property type="entry name" value="T2SSF"/>
    <property type="match status" value="2"/>
</dbReference>
<dbReference type="PANTHER" id="PTHR30012:SF0">
    <property type="entry name" value="TYPE II SECRETION SYSTEM PROTEIN F-RELATED"/>
    <property type="match status" value="1"/>
</dbReference>
<gene>
    <name evidence="10" type="primary">epsF_1</name>
    <name evidence="10" type="ORF">SV7mr_04860</name>
</gene>
<evidence type="ECO:0000259" key="9">
    <source>
        <dbReference type="Pfam" id="PF00482"/>
    </source>
</evidence>
<evidence type="ECO:0000256" key="4">
    <source>
        <dbReference type="ARBA" id="ARBA00022519"/>
    </source>
</evidence>
<keyword evidence="4" id="KW-0997">Cell inner membrane</keyword>
<keyword evidence="11" id="KW-1185">Reference proteome</keyword>
<keyword evidence="3" id="KW-1003">Cell membrane</keyword>
<reference evidence="10 11" key="1">
    <citation type="submission" date="2019-02" db="EMBL/GenBank/DDBJ databases">
        <title>Deep-cultivation of Planctomycetes and their phenomic and genomic characterization uncovers novel biology.</title>
        <authorList>
            <person name="Wiegand S."/>
            <person name="Jogler M."/>
            <person name="Boedeker C."/>
            <person name="Pinto D."/>
            <person name="Vollmers J."/>
            <person name="Rivas-Marin E."/>
            <person name="Kohn T."/>
            <person name="Peeters S.H."/>
            <person name="Heuer A."/>
            <person name="Rast P."/>
            <person name="Oberbeckmann S."/>
            <person name="Bunk B."/>
            <person name="Jeske O."/>
            <person name="Meyerdierks A."/>
            <person name="Storesund J.E."/>
            <person name="Kallscheuer N."/>
            <person name="Luecker S."/>
            <person name="Lage O.M."/>
            <person name="Pohl T."/>
            <person name="Merkel B.J."/>
            <person name="Hornburger P."/>
            <person name="Mueller R.-W."/>
            <person name="Bruemmer F."/>
            <person name="Labrenz M."/>
            <person name="Spormann A.M."/>
            <person name="Op den Camp H."/>
            <person name="Overmann J."/>
            <person name="Amann R."/>
            <person name="Jetten M.S.M."/>
            <person name="Mascher T."/>
            <person name="Medema M.H."/>
            <person name="Devos D.P."/>
            <person name="Kaster A.-K."/>
            <person name="Ovreas L."/>
            <person name="Rohde M."/>
            <person name="Galperin M.Y."/>
            <person name="Jogler C."/>
        </authorList>
    </citation>
    <scope>NUCLEOTIDE SEQUENCE [LARGE SCALE GENOMIC DNA]</scope>
    <source>
        <strain evidence="10 11">SV_7m_r</strain>
    </source>
</reference>
<evidence type="ECO:0000313" key="11">
    <source>
        <dbReference type="Proteomes" id="UP000315003"/>
    </source>
</evidence>
<dbReference type="AlphaFoldDB" id="A0A517SPE2"/>
<dbReference type="Gene3D" id="1.20.81.30">
    <property type="entry name" value="Type II secretion system (T2SS), domain F"/>
    <property type="match status" value="2"/>
</dbReference>
<dbReference type="InterPro" id="IPR003004">
    <property type="entry name" value="GspF/PilC"/>
</dbReference>
<sequence>MAVYTYSGIDRTKRSVQGTVHADSPRQARDRLRDQGIFVRKITSTGQRTTRLSLPQLNLMKSKRHWADSVGELAMLLRAGITLLDAMDTIAREHRGAYLQAWLQVREKVAAGESFAQALASRPDWFDDASIQMVEVGENAGTLEEVLEQVAEFKQRQRRLTDALTTALLYPMFLVVFGAAAAVFLMTQVLPPLLANLEETLDQLPWPTRVARTLSDALLDYRWSWGGLIVAVIVAAVAAWRHPRTRFLIDRWILKLPIIGPMVCKQNVSRIAMIIGTLSRSGVELTRAVDLAQRSTSNGVLRQALKECGARIAAGEEFADALGRHQAFPPLAVRVFSVGQESGKLDEMLFRLADDYDEQVKTASARLTALIEPVLILVLALMVGFLLLATILPILEAGNVL</sequence>
<dbReference type="EMBL" id="CP036272">
    <property type="protein sequence ID" value="QDT57997.1"/>
    <property type="molecule type" value="Genomic_DNA"/>
</dbReference>
<keyword evidence="6 8" id="KW-1133">Transmembrane helix</keyword>
<comment type="similarity">
    <text evidence="2">Belongs to the GSP F family.</text>
</comment>
<feature type="transmembrane region" description="Helical" evidence="8">
    <location>
        <begin position="374"/>
        <end position="395"/>
    </location>
</feature>
<dbReference type="PANTHER" id="PTHR30012">
    <property type="entry name" value="GENERAL SECRETION PATHWAY PROTEIN"/>
    <property type="match status" value="1"/>
</dbReference>
<dbReference type="OrthoDB" id="9805682at2"/>
<dbReference type="InterPro" id="IPR018076">
    <property type="entry name" value="T2SS_GspF_dom"/>
</dbReference>
<feature type="domain" description="Type II secretion system protein GspF" evidence="9">
    <location>
        <begin position="72"/>
        <end position="191"/>
    </location>
</feature>
<dbReference type="Proteomes" id="UP000315003">
    <property type="component" value="Chromosome"/>
</dbReference>
<evidence type="ECO:0000256" key="5">
    <source>
        <dbReference type="ARBA" id="ARBA00022692"/>
    </source>
</evidence>
<feature type="transmembrane region" description="Helical" evidence="8">
    <location>
        <begin position="223"/>
        <end position="241"/>
    </location>
</feature>
<name>A0A517SPE2_9BACT</name>
<comment type="subcellular location">
    <subcellularLocation>
        <location evidence="1">Cell inner membrane</location>
        <topology evidence="1">Multi-pass membrane protein</topology>
    </subcellularLocation>
</comment>